<proteinExistence type="predicted"/>
<reference evidence="2" key="1">
    <citation type="submission" date="2022-03" db="EMBL/GenBank/DDBJ databases">
        <authorList>
            <person name="Brunel B."/>
        </authorList>
    </citation>
    <scope>NUCLEOTIDE SEQUENCE</scope>
    <source>
        <strain evidence="2">STM4922sample</strain>
    </source>
</reference>
<dbReference type="Proteomes" id="UP001152604">
    <property type="component" value="Unassembled WGS sequence"/>
</dbReference>
<keyword evidence="1" id="KW-1133">Transmembrane helix</keyword>
<evidence type="ECO:0008006" key="4">
    <source>
        <dbReference type="Google" id="ProtNLM"/>
    </source>
</evidence>
<name>A0ABN8JC80_9HYPH</name>
<organism evidence="2 3">
    <name type="scientific">Mesorhizobium ventifaucium</name>
    <dbReference type="NCBI Taxonomy" id="666020"/>
    <lineage>
        <taxon>Bacteria</taxon>
        <taxon>Pseudomonadati</taxon>
        <taxon>Pseudomonadota</taxon>
        <taxon>Alphaproteobacteria</taxon>
        <taxon>Hyphomicrobiales</taxon>
        <taxon>Phyllobacteriaceae</taxon>
        <taxon>Mesorhizobium</taxon>
    </lineage>
</organism>
<sequence length="93" mass="10438">MQVILPYLLNPLLFPHSLTALTALTAPTPLLPYCLLPTAYCLLPTRERLRRHAVVRALWKHVGSCCSGPSWPPLSRRSALDHLSPMSWNRLLG</sequence>
<keyword evidence="1" id="KW-0812">Transmembrane</keyword>
<evidence type="ECO:0000256" key="1">
    <source>
        <dbReference type="SAM" id="Phobius"/>
    </source>
</evidence>
<keyword evidence="3" id="KW-1185">Reference proteome</keyword>
<keyword evidence="1" id="KW-0472">Membrane</keyword>
<comment type="caution">
    <text evidence="2">The sequence shown here is derived from an EMBL/GenBank/DDBJ whole genome shotgun (WGS) entry which is preliminary data.</text>
</comment>
<evidence type="ECO:0000313" key="3">
    <source>
        <dbReference type="Proteomes" id="UP001152604"/>
    </source>
</evidence>
<feature type="transmembrane region" description="Helical" evidence="1">
    <location>
        <begin position="20"/>
        <end position="43"/>
    </location>
</feature>
<protein>
    <recommendedName>
        <fullName evidence="4">Secreted protein</fullName>
    </recommendedName>
</protein>
<evidence type="ECO:0000313" key="2">
    <source>
        <dbReference type="EMBL" id="CAH2395711.1"/>
    </source>
</evidence>
<gene>
    <name evidence="2" type="ORF">MES4922_130112</name>
</gene>
<accession>A0ABN8JC80</accession>
<dbReference type="EMBL" id="CAKXZS010000005">
    <property type="protein sequence ID" value="CAH2395711.1"/>
    <property type="molecule type" value="Genomic_DNA"/>
</dbReference>